<feature type="transmembrane region" description="Helical" evidence="8">
    <location>
        <begin position="255"/>
        <end position="273"/>
    </location>
</feature>
<feature type="transmembrane region" description="Helical" evidence="8">
    <location>
        <begin position="77"/>
        <end position="99"/>
    </location>
</feature>
<feature type="transmembrane region" description="Helical" evidence="8">
    <location>
        <begin position="324"/>
        <end position="355"/>
    </location>
</feature>
<dbReference type="PANTHER" id="PTHR21716:SF53">
    <property type="entry name" value="PERMEASE PERM-RELATED"/>
    <property type="match status" value="1"/>
</dbReference>
<evidence type="ECO:0000256" key="5">
    <source>
        <dbReference type="ARBA" id="ARBA00022692"/>
    </source>
</evidence>
<evidence type="ECO:0000256" key="8">
    <source>
        <dbReference type="SAM" id="Phobius"/>
    </source>
</evidence>
<dbReference type="Proteomes" id="UP000289841">
    <property type="component" value="Chromosome"/>
</dbReference>
<evidence type="ECO:0000256" key="3">
    <source>
        <dbReference type="ARBA" id="ARBA00022448"/>
    </source>
</evidence>
<keyword evidence="6 8" id="KW-1133">Transmembrane helix</keyword>
<evidence type="ECO:0000256" key="2">
    <source>
        <dbReference type="ARBA" id="ARBA00009773"/>
    </source>
</evidence>
<evidence type="ECO:0000256" key="7">
    <source>
        <dbReference type="ARBA" id="ARBA00023136"/>
    </source>
</evidence>
<keyword evidence="7 8" id="KW-0472">Membrane</keyword>
<comment type="subcellular location">
    <subcellularLocation>
        <location evidence="1">Cell membrane</location>
        <topology evidence="1">Multi-pass membrane protein</topology>
    </subcellularLocation>
</comment>
<gene>
    <name evidence="9" type="ORF">NCTC10138_01238</name>
</gene>
<reference evidence="9 10" key="1">
    <citation type="submission" date="2019-01" db="EMBL/GenBank/DDBJ databases">
        <authorList>
            <consortium name="Pathogen Informatics"/>
        </authorList>
    </citation>
    <scope>NUCLEOTIDE SEQUENCE [LARGE SCALE GENOMIC DNA]</scope>
    <source>
        <strain evidence="9 10">NCTC10138</strain>
    </source>
</reference>
<keyword evidence="10" id="KW-1185">Reference proteome</keyword>
<keyword evidence="3" id="KW-0813">Transport</keyword>
<dbReference type="PANTHER" id="PTHR21716">
    <property type="entry name" value="TRANSMEMBRANE PROTEIN"/>
    <property type="match status" value="1"/>
</dbReference>
<keyword evidence="5 8" id="KW-0812">Transmembrane</keyword>
<feature type="transmembrane region" description="Helical" evidence="8">
    <location>
        <begin position="219"/>
        <end position="249"/>
    </location>
</feature>
<evidence type="ECO:0000313" key="9">
    <source>
        <dbReference type="EMBL" id="VEU80850.1"/>
    </source>
</evidence>
<dbReference type="GO" id="GO:0005886">
    <property type="term" value="C:plasma membrane"/>
    <property type="evidence" value="ECO:0007669"/>
    <property type="project" value="UniProtKB-SubCell"/>
</dbReference>
<name>A0A449BEW9_HAPAX</name>
<organism evidence="9 10">
    <name type="scientific">Haploplasma axanthum</name>
    <name type="common">Acholeplasma axanthum</name>
    <dbReference type="NCBI Taxonomy" id="29552"/>
    <lineage>
        <taxon>Bacteria</taxon>
        <taxon>Bacillati</taxon>
        <taxon>Mycoplasmatota</taxon>
        <taxon>Mollicutes</taxon>
        <taxon>Acholeplasmatales</taxon>
        <taxon>Acholeplasmataceae</taxon>
        <taxon>Haploplasma</taxon>
    </lineage>
</organism>
<dbReference type="AlphaFoldDB" id="A0A449BEW9"/>
<keyword evidence="4" id="KW-1003">Cell membrane</keyword>
<sequence length="382" mass="43427">MKKFLGIMLCIISVLAFLYLFHLLNATFPNNIISRILKGFSLVITPVLFALVLMYLVNPLARKLMRQKGISKKGAIIITMTILFAVIAALVFFIVSFLIDKGVDLYNQITSESFIHSVQTWFSNNNLYKVYEWIEELITSLDIKDFIGNTNSIITTVLQTISVIILVPIFLWHFLNAQEVVVDKINENIPTKWQKNIIPIIEDSNQVIVSYFKSKMISIVMLFSIFVFVYALLGLPIGYVILFAFLIAILDLVPYIGPAIGMIIPIIYVFSVNGTNLLYNPNWHVNGLIANIILFSLNASIQFLQDNIIMPKLAGKEMNINSAMILVFMLFFGYILGVWGIILSIPLGGIILVVWKHLKESEFFSSKKKTRTKKQVTLDKWK</sequence>
<evidence type="ECO:0000256" key="1">
    <source>
        <dbReference type="ARBA" id="ARBA00004651"/>
    </source>
</evidence>
<dbReference type="KEGG" id="aaxa:NCTC10138_01238"/>
<evidence type="ECO:0000313" key="10">
    <source>
        <dbReference type="Proteomes" id="UP000289841"/>
    </source>
</evidence>
<proteinExistence type="inferred from homology"/>
<dbReference type="EMBL" id="LR215048">
    <property type="protein sequence ID" value="VEU80850.1"/>
    <property type="molecule type" value="Genomic_DNA"/>
</dbReference>
<dbReference type="OrthoDB" id="9793390at2"/>
<feature type="transmembrane region" description="Helical" evidence="8">
    <location>
        <begin position="285"/>
        <end position="304"/>
    </location>
</feature>
<evidence type="ECO:0000256" key="6">
    <source>
        <dbReference type="ARBA" id="ARBA00022989"/>
    </source>
</evidence>
<protein>
    <submittedName>
        <fullName evidence="9">Pheromone autoinducer 2 transporter</fullName>
    </submittedName>
</protein>
<evidence type="ECO:0000256" key="4">
    <source>
        <dbReference type="ARBA" id="ARBA00022475"/>
    </source>
</evidence>
<accession>A0A449BEW9</accession>
<feature type="transmembrane region" description="Helical" evidence="8">
    <location>
        <begin position="36"/>
        <end position="57"/>
    </location>
</feature>
<feature type="transmembrane region" description="Helical" evidence="8">
    <location>
        <begin position="153"/>
        <end position="175"/>
    </location>
</feature>
<dbReference type="InterPro" id="IPR002549">
    <property type="entry name" value="AI-2E-like"/>
</dbReference>
<dbReference type="Pfam" id="PF01594">
    <property type="entry name" value="AI-2E_transport"/>
    <property type="match status" value="1"/>
</dbReference>
<comment type="similarity">
    <text evidence="2">Belongs to the autoinducer-2 exporter (AI-2E) (TC 2.A.86) family.</text>
</comment>